<feature type="region of interest" description="Disordered" evidence="1">
    <location>
        <begin position="374"/>
        <end position="408"/>
    </location>
</feature>
<dbReference type="GO" id="GO:0008233">
    <property type="term" value="F:peptidase activity"/>
    <property type="evidence" value="ECO:0007669"/>
    <property type="project" value="InterPro"/>
</dbReference>
<dbReference type="InterPro" id="IPR026898">
    <property type="entry name" value="PrsW"/>
</dbReference>
<keyword evidence="2" id="KW-1133">Transmembrane helix</keyword>
<accession>A0A543IFV2</accession>
<dbReference type="Proteomes" id="UP000316706">
    <property type="component" value="Unassembled WGS sequence"/>
</dbReference>
<keyword evidence="2" id="KW-0812">Transmembrane</keyword>
<evidence type="ECO:0000313" key="4">
    <source>
        <dbReference type="Proteomes" id="UP000316706"/>
    </source>
</evidence>
<dbReference type="PANTHER" id="PTHR36844">
    <property type="entry name" value="PROTEASE PRSW"/>
    <property type="match status" value="1"/>
</dbReference>
<sequence>MARVDPKAVLEGRIPGRPPVALIAGMTVSGVCAAIALGVTALYGGPGFWVGALLAIVPIPVLIALALALDRLEPEPPRALAFSFMWGAGVAVLGALVLNTAGLLYVTVPIFGESEGHFVSATFGAPVIEETLKGAALFVMLWVRRNEIDGFADGIVYAAMVGLGFAMMENITYYMRAFEEGGTEQLGAVFILRGLIMPLSHPLFTSMTGLGVAYAATHRRGQVAAPLAGLLGAMILHGLWNGAASQGLGGLAVVYVLDFCILVALVVIVFVERRGTVRRIETYLPAYAETGLVTPQDIRMLGSLHARRAARRWARVVGGPAAGRAMADYQLAATELALLHKRADRGVADPRWFVARRDALLGLMALARQAFLRTQAHPRRTRPSGPPWAAGQGGSGFLPPSPPGPYGR</sequence>
<proteinExistence type="predicted"/>
<reference evidence="3 4" key="1">
    <citation type="submission" date="2019-06" db="EMBL/GenBank/DDBJ databases">
        <title>Sequencing the genomes of 1000 actinobacteria strains.</title>
        <authorList>
            <person name="Klenk H.-P."/>
        </authorList>
    </citation>
    <scope>NUCLEOTIDE SEQUENCE [LARGE SCALE GENOMIC DNA]</scope>
    <source>
        <strain evidence="3 4">DSM 45043</strain>
    </source>
</reference>
<keyword evidence="4" id="KW-1185">Reference proteome</keyword>
<evidence type="ECO:0000256" key="2">
    <source>
        <dbReference type="SAM" id="Phobius"/>
    </source>
</evidence>
<comment type="caution">
    <text evidence="3">The sequence shown here is derived from an EMBL/GenBank/DDBJ whole genome shotgun (WGS) entry which is preliminary data.</text>
</comment>
<feature type="transmembrane region" description="Helical" evidence="2">
    <location>
        <begin position="20"/>
        <end position="42"/>
    </location>
</feature>
<gene>
    <name evidence="3" type="ORF">FHX41_3161</name>
</gene>
<feature type="transmembrane region" description="Helical" evidence="2">
    <location>
        <begin position="195"/>
        <end position="216"/>
    </location>
</feature>
<feature type="transmembrane region" description="Helical" evidence="2">
    <location>
        <begin position="155"/>
        <end position="175"/>
    </location>
</feature>
<feature type="compositionally biased region" description="Pro residues" evidence="1">
    <location>
        <begin position="399"/>
        <end position="408"/>
    </location>
</feature>
<organism evidence="3 4">
    <name type="scientific">Actinomadura hallensis</name>
    <dbReference type="NCBI Taxonomy" id="337895"/>
    <lineage>
        <taxon>Bacteria</taxon>
        <taxon>Bacillati</taxon>
        <taxon>Actinomycetota</taxon>
        <taxon>Actinomycetes</taxon>
        <taxon>Streptosporangiales</taxon>
        <taxon>Thermomonosporaceae</taxon>
        <taxon>Actinomadura</taxon>
    </lineage>
</organism>
<evidence type="ECO:0000313" key="3">
    <source>
        <dbReference type="EMBL" id="TQM69466.1"/>
    </source>
</evidence>
<feature type="transmembrane region" description="Helical" evidence="2">
    <location>
        <begin position="252"/>
        <end position="271"/>
    </location>
</feature>
<evidence type="ECO:0000256" key="1">
    <source>
        <dbReference type="SAM" id="MobiDB-lite"/>
    </source>
</evidence>
<dbReference type="Pfam" id="PF13367">
    <property type="entry name" value="PrsW-protease"/>
    <property type="match status" value="1"/>
</dbReference>
<dbReference type="RefSeq" id="WP_141969645.1">
    <property type="nucleotide sequence ID" value="NZ_VFPO01000001.1"/>
</dbReference>
<feature type="transmembrane region" description="Helical" evidence="2">
    <location>
        <begin position="223"/>
        <end position="240"/>
    </location>
</feature>
<dbReference type="EMBL" id="VFPO01000001">
    <property type="protein sequence ID" value="TQM69466.1"/>
    <property type="molecule type" value="Genomic_DNA"/>
</dbReference>
<feature type="transmembrane region" description="Helical" evidence="2">
    <location>
        <begin position="81"/>
        <end position="106"/>
    </location>
</feature>
<dbReference type="AlphaFoldDB" id="A0A543IFV2"/>
<feature type="transmembrane region" description="Helical" evidence="2">
    <location>
        <begin position="48"/>
        <end position="69"/>
    </location>
</feature>
<feature type="transmembrane region" description="Helical" evidence="2">
    <location>
        <begin position="118"/>
        <end position="143"/>
    </location>
</feature>
<protein>
    <submittedName>
        <fullName evidence="3">RsiW-degrading membrane proteinase PrsW (M82 family)</fullName>
    </submittedName>
</protein>
<name>A0A543IFV2_9ACTN</name>
<dbReference type="OrthoDB" id="9785431at2"/>
<dbReference type="PANTHER" id="PTHR36844:SF1">
    <property type="entry name" value="PROTEASE PRSW"/>
    <property type="match status" value="1"/>
</dbReference>
<keyword evidence="2" id="KW-0472">Membrane</keyword>